<keyword evidence="7" id="KW-1185">Reference proteome</keyword>
<dbReference type="InterPro" id="IPR018990">
    <property type="entry name" value="Prot_inh_I42_chagasin"/>
</dbReference>
<protein>
    <recommendedName>
        <fullName evidence="5">Proteinase inhibitor I42 chagasin domain-containing protein</fullName>
    </recommendedName>
</protein>
<keyword evidence="4" id="KW-0732">Signal</keyword>
<feature type="chain" id="PRO_5038447794" description="Proteinase inhibitor I42 chagasin domain-containing protein" evidence="4">
    <location>
        <begin position="31"/>
        <end position="162"/>
    </location>
</feature>
<feature type="domain" description="Proteinase inhibitor I42 chagasin" evidence="5">
    <location>
        <begin position="49"/>
        <end position="119"/>
    </location>
</feature>
<accession>A0A918LLC9</accession>
<dbReference type="Gene3D" id="2.60.40.2020">
    <property type="match status" value="1"/>
</dbReference>
<dbReference type="Pfam" id="PF09394">
    <property type="entry name" value="Inhibitor_I42"/>
    <property type="match status" value="1"/>
</dbReference>
<dbReference type="SUPFAM" id="SSF141066">
    <property type="entry name" value="ICP-like"/>
    <property type="match status" value="1"/>
</dbReference>
<keyword evidence="2" id="KW-0789">Thiol protease inhibitor</keyword>
<dbReference type="GO" id="GO:0004869">
    <property type="term" value="F:cysteine-type endopeptidase inhibitor activity"/>
    <property type="evidence" value="ECO:0007669"/>
    <property type="project" value="UniProtKB-KW"/>
</dbReference>
<gene>
    <name evidence="6" type="ORF">GCM10010238_66230</name>
</gene>
<evidence type="ECO:0000313" key="7">
    <source>
        <dbReference type="Proteomes" id="UP000653493"/>
    </source>
</evidence>
<comment type="caution">
    <text evidence="6">The sequence shown here is derived from an EMBL/GenBank/DDBJ whole genome shotgun (WGS) entry which is preliminary data.</text>
</comment>
<organism evidence="6 7">
    <name type="scientific">Streptomyces griseoviridis</name>
    <dbReference type="NCBI Taxonomy" id="45398"/>
    <lineage>
        <taxon>Bacteria</taxon>
        <taxon>Bacillati</taxon>
        <taxon>Actinomycetota</taxon>
        <taxon>Actinomycetes</taxon>
        <taxon>Kitasatosporales</taxon>
        <taxon>Streptomycetaceae</taxon>
        <taxon>Streptomyces</taxon>
    </lineage>
</organism>
<dbReference type="AlphaFoldDB" id="A0A918LLC9"/>
<evidence type="ECO:0000256" key="3">
    <source>
        <dbReference type="SAM" id="MobiDB-lite"/>
    </source>
</evidence>
<keyword evidence="1" id="KW-0646">Protease inhibitor</keyword>
<dbReference type="EMBL" id="BMSL01000036">
    <property type="protein sequence ID" value="GGS68297.1"/>
    <property type="molecule type" value="Genomic_DNA"/>
</dbReference>
<reference evidence="6" key="2">
    <citation type="submission" date="2020-09" db="EMBL/GenBank/DDBJ databases">
        <authorList>
            <person name="Sun Q."/>
            <person name="Ohkuma M."/>
        </authorList>
    </citation>
    <scope>NUCLEOTIDE SEQUENCE</scope>
    <source>
        <strain evidence="6">JCM 4234</strain>
    </source>
</reference>
<evidence type="ECO:0000313" key="6">
    <source>
        <dbReference type="EMBL" id="GGS68297.1"/>
    </source>
</evidence>
<sequence>MNTHQTTVRRRLVRLTASVLLFGAAGTLTACGSSADRREYGTGQRSIEAEAGEEFTLSFPMAPTQGEWWYVVPPEPDGKVVRGEGDREEYEGSDGSGGGDGTQYFDYEAVGAGTTEIRVLHCPVGTCVGKGATASPRPDAESTNSDQAKKARYYTFEVTVRG</sequence>
<feature type="signal peptide" evidence="4">
    <location>
        <begin position="1"/>
        <end position="30"/>
    </location>
</feature>
<evidence type="ECO:0000256" key="4">
    <source>
        <dbReference type="SAM" id="SignalP"/>
    </source>
</evidence>
<evidence type="ECO:0000256" key="1">
    <source>
        <dbReference type="ARBA" id="ARBA00022690"/>
    </source>
</evidence>
<reference evidence="6" key="1">
    <citation type="journal article" date="2014" name="Int. J. Syst. Evol. Microbiol.">
        <title>Complete genome sequence of Corynebacterium casei LMG S-19264T (=DSM 44701T), isolated from a smear-ripened cheese.</title>
        <authorList>
            <consortium name="US DOE Joint Genome Institute (JGI-PGF)"/>
            <person name="Walter F."/>
            <person name="Albersmeier A."/>
            <person name="Kalinowski J."/>
            <person name="Ruckert C."/>
        </authorList>
    </citation>
    <scope>NUCLEOTIDE SEQUENCE</scope>
    <source>
        <strain evidence="6">JCM 4234</strain>
    </source>
</reference>
<evidence type="ECO:0000256" key="2">
    <source>
        <dbReference type="ARBA" id="ARBA00022704"/>
    </source>
</evidence>
<dbReference type="Proteomes" id="UP000653493">
    <property type="component" value="Unassembled WGS sequence"/>
</dbReference>
<evidence type="ECO:0000259" key="5">
    <source>
        <dbReference type="Pfam" id="PF09394"/>
    </source>
</evidence>
<name>A0A918LLC9_STRGD</name>
<dbReference type="InterPro" id="IPR036331">
    <property type="entry name" value="Chagasin-like_sf"/>
</dbReference>
<proteinExistence type="predicted"/>
<feature type="region of interest" description="Disordered" evidence="3">
    <location>
        <begin position="79"/>
        <end position="101"/>
    </location>
</feature>